<dbReference type="InterPro" id="IPR046348">
    <property type="entry name" value="SIS_dom_sf"/>
</dbReference>
<dbReference type="GO" id="GO:0004347">
    <property type="term" value="F:glucose-6-phosphate isomerase activity"/>
    <property type="evidence" value="ECO:0007669"/>
    <property type="project" value="InterPro"/>
</dbReference>
<evidence type="ECO:0000313" key="5">
    <source>
        <dbReference type="Proteomes" id="UP000054270"/>
    </source>
</evidence>
<name>A0A0D2MV80_HYPSF</name>
<reference evidence="5" key="1">
    <citation type="submission" date="2014-04" db="EMBL/GenBank/DDBJ databases">
        <title>Evolutionary Origins and Diversification of the Mycorrhizal Mutualists.</title>
        <authorList>
            <consortium name="DOE Joint Genome Institute"/>
            <consortium name="Mycorrhizal Genomics Consortium"/>
            <person name="Kohler A."/>
            <person name="Kuo A."/>
            <person name="Nagy L.G."/>
            <person name="Floudas D."/>
            <person name="Copeland A."/>
            <person name="Barry K.W."/>
            <person name="Cichocki N."/>
            <person name="Veneault-Fourrey C."/>
            <person name="LaButti K."/>
            <person name="Lindquist E.A."/>
            <person name="Lipzen A."/>
            <person name="Lundell T."/>
            <person name="Morin E."/>
            <person name="Murat C."/>
            <person name="Riley R."/>
            <person name="Ohm R."/>
            <person name="Sun H."/>
            <person name="Tunlid A."/>
            <person name="Henrissat B."/>
            <person name="Grigoriev I.V."/>
            <person name="Hibbett D.S."/>
            <person name="Martin F."/>
        </authorList>
    </citation>
    <scope>NUCLEOTIDE SEQUENCE [LARGE SCALE GENOMIC DNA]</scope>
    <source>
        <strain evidence="5">FD-334 SS-4</strain>
    </source>
</reference>
<protein>
    <recommendedName>
        <fullName evidence="6">Glucose-6-phosphate isomerase</fullName>
    </recommendedName>
</protein>
<feature type="non-terminal residue" evidence="4">
    <location>
        <position position="1"/>
    </location>
</feature>
<sequence length="104" mass="11397">HSFYQLTLQGAKVIPADIIAPTTTHNPIHHAKHHRILLSDLFAHPEALAFGKTEEKVKKELELGVSDAFVKCEVFAGNRTNTSIMLPLQLGESLSFLSAAQLPV</sequence>
<dbReference type="GO" id="GO:0051156">
    <property type="term" value="P:glucose 6-phosphate metabolic process"/>
    <property type="evidence" value="ECO:0007669"/>
    <property type="project" value="TreeGrafter"/>
</dbReference>
<evidence type="ECO:0000256" key="3">
    <source>
        <dbReference type="ARBA" id="ARBA00023235"/>
    </source>
</evidence>
<accession>A0A0D2MV80</accession>
<keyword evidence="3" id="KW-0413">Isomerase</keyword>
<dbReference type="GO" id="GO:0006096">
    <property type="term" value="P:glycolytic process"/>
    <property type="evidence" value="ECO:0007669"/>
    <property type="project" value="UniProtKB-KW"/>
</dbReference>
<keyword evidence="5" id="KW-1185">Reference proteome</keyword>
<dbReference type="PANTHER" id="PTHR11469">
    <property type="entry name" value="GLUCOSE-6-PHOSPHATE ISOMERASE"/>
    <property type="match status" value="1"/>
</dbReference>
<evidence type="ECO:0000313" key="4">
    <source>
        <dbReference type="EMBL" id="KJA27913.1"/>
    </source>
</evidence>
<dbReference type="Pfam" id="PF00342">
    <property type="entry name" value="PGI"/>
    <property type="match status" value="1"/>
</dbReference>
<dbReference type="AlphaFoldDB" id="A0A0D2MV80"/>
<dbReference type="InterPro" id="IPR001672">
    <property type="entry name" value="G6P_Isomerase"/>
</dbReference>
<organism evidence="4 5">
    <name type="scientific">Hypholoma sublateritium (strain FD-334 SS-4)</name>
    <dbReference type="NCBI Taxonomy" id="945553"/>
    <lineage>
        <taxon>Eukaryota</taxon>
        <taxon>Fungi</taxon>
        <taxon>Dikarya</taxon>
        <taxon>Basidiomycota</taxon>
        <taxon>Agaricomycotina</taxon>
        <taxon>Agaricomycetes</taxon>
        <taxon>Agaricomycetidae</taxon>
        <taxon>Agaricales</taxon>
        <taxon>Agaricineae</taxon>
        <taxon>Strophariaceae</taxon>
        <taxon>Hypholoma</taxon>
    </lineage>
</organism>
<dbReference type="GO" id="GO:0006094">
    <property type="term" value="P:gluconeogenesis"/>
    <property type="evidence" value="ECO:0007669"/>
    <property type="project" value="UniProtKB-KW"/>
</dbReference>
<dbReference type="PANTHER" id="PTHR11469:SF1">
    <property type="entry name" value="GLUCOSE-6-PHOSPHATE ISOMERASE"/>
    <property type="match status" value="1"/>
</dbReference>
<dbReference type="GO" id="GO:0005829">
    <property type="term" value="C:cytosol"/>
    <property type="evidence" value="ECO:0007669"/>
    <property type="project" value="TreeGrafter"/>
</dbReference>
<evidence type="ECO:0000256" key="1">
    <source>
        <dbReference type="ARBA" id="ARBA00022432"/>
    </source>
</evidence>
<dbReference type="GO" id="GO:0048029">
    <property type="term" value="F:monosaccharide binding"/>
    <property type="evidence" value="ECO:0007669"/>
    <property type="project" value="TreeGrafter"/>
</dbReference>
<dbReference type="SUPFAM" id="SSF53697">
    <property type="entry name" value="SIS domain"/>
    <property type="match status" value="1"/>
</dbReference>
<evidence type="ECO:0008006" key="6">
    <source>
        <dbReference type="Google" id="ProtNLM"/>
    </source>
</evidence>
<evidence type="ECO:0000256" key="2">
    <source>
        <dbReference type="ARBA" id="ARBA00023152"/>
    </source>
</evidence>
<gene>
    <name evidence="4" type="ORF">HYPSUDRAFT_130467</name>
</gene>
<dbReference type="OrthoDB" id="5831190at2759"/>
<proteinExistence type="predicted"/>
<dbReference type="STRING" id="945553.A0A0D2MV80"/>
<dbReference type="Gene3D" id="3.40.50.10490">
    <property type="entry name" value="Glucose-6-phosphate isomerase like protein, domain 1"/>
    <property type="match status" value="1"/>
</dbReference>
<dbReference type="GO" id="GO:0097367">
    <property type="term" value="F:carbohydrate derivative binding"/>
    <property type="evidence" value="ECO:0007669"/>
    <property type="project" value="InterPro"/>
</dbReference>
<keyword evidence="2" id="KW-0324">Glycolysis</keyword>
<dbReference type="PROSITE" id="PS51463">
    <property type="entry name" value="P_GLUCOSE_ISOMERASE_3"/>
    <property type="match status" value="1"/>
</dbReference>
<keyword evidence="1" id="KW-0312">Gluconeogenesis</keyword>
<dbReference type="EMBL" id="KN817523">
    <property type="protein sequence ID" value="KJA27913.1"/>
    <property type="molecule type" value="Genomic_DNA"/>
</dbReference>
<dbReference type="Proteomes" id="UP000054270">
    <property type="component" value="Unassembled WGS sequence"/>
</dbReference>